<accession>A0ABQ4V1Z9</accession>
<dbReference type="RefSeq" id="WP_238308668.1">
    <property type="nucleotide sequence ID" value="NZ_BPRE01000020.1"/>
</dbReference>
<evidence type="ECO:0000313" key="1">
    <source>
        <dbReference type="EMBL" id="GJE78085.1"/>
    </source>
</evidence>
<reference evidence="1" key="2">
    <citation type="submission" date="2021-08" db="EMBL/GenBank/DDBJ databases">
        <authorList>
            <person name="Tani A."/>
            <person name="Ola A."/>
            <person name="Ogura Y."/>
            <person name="Katsura K."/>
            <person name="Hayashi T."/>
        </authorList>
    </citation>
    <scope>NUCLEOTIDE SEQUENCE</scope>
    <source>
        <strain evidence="1">DSM 14458</strain>
    </source>
</reference>
<sequence>MYATARAATVRMIVDTMEPWKAAADYTDWDAHAEGFKLPSTDLIGLIGFSCSRNGPFHDLTFGVGIMVLNDPGLGRMTDYVDTFYARLAAHKTFPVFNADGTLTDFEIVCFDGTSAAPMSRVDYRPTTEITVSARVTRAGEWPLP</sequence>
<proteinExistence type="predicted"/>
<evidence type="ECO:0000313" key="2">
    <source>
        <dbReference type="Proteomes" id="UP001055093"/>
    </source>
</evidence>
<gene>
    <name evidence="1" type="ORF">BGCPKDLD_4696</name>
</gene>
<organism evidence="1 2">
    <name type="scientific">Methylorubrum suomiense</name>
    <dbReference type="NCBI Taxonomy" id="144191"/>
    <lineage>
        <taxon>Bacteria</taxon>
        <taxon>Pseudomonadati</taxon>
        <taxon>Pseudomonadota</taxon>
        <taxon>Alphaproteobacteria</taxon>
        <taxon>Hyphomicrobiales</taxon>
        <taxon>Methylobacteriaceae</taxon>
        <taxon>Methylorubrum</taxon>
    </lineage>
</organism>
<name>A0ABQ4V1Z9_9HYPH</name>
<dbReference type="EMBL" id="BPRE01000020">
    <property type="protein sequence ID" value="GJE78085.1"/>
    <property type="molecule type" value="Genomic_DNA"/>
</dbReference>
<comment type="caution">
    <text evidence="1">The sequence shown here is derived from an EMBL/GenBank/DDBJ whole genome shotgun (WGS) entry which is preliminary data.</text>
</comment>
<protein>
    <submittedName>
        <fullName evidence="1">Uncharacterized protein</fullName>
    </submittedName>
</protein>
<reference evidence="1" key="1">
    <citation type="journal article" date="2021" name="Front. Microbiol.">
        <title>Comprehensive Comparative Genomics and Phenotyping of Methylobacterium Species.</title>
        <authorList>
            <person name="Alessa O."/>
            <person name="Ogura Y."/>
            <person name="Fujitani Y."/>
            <person name="Takami H."/>
            <person name="Hayashi T."/>
            <person name="Sahin N."/>
            <person name="Tani A."/>
        </authorList>
    </citation>
    <scope>NUCLEOTIDE SEQUENCE</scope>
    <source>
        <strain evidence="1">DSM 14458</strain>
    </source>
</reference>
<dbReference type="Proteomes" id="UP001055093">
    <property type="component" value="Unassembled WGS sequence"/>
</dbReference>
<keyword evidence="2" id="KW-1185">Reference proteome</keyword>